<dbReference type="STRING" id="414703.SAMN04488125_101167"/>
<evidence type="ECO:0000313" key="2">
    <source>
        <dbReference type="EMBL" id="SFK30236.1"/>
    </source>
</evidence>
<evidence type="ECO:0000313" key="3">
    <source>
        <dbReference type="Proteomes" id="UP000198804"/>
    </source>
</evidence>
<sequence length="458" mass="48137">MVRDAAVQHGGTEDDPRVAALLAQLGAGAAVLDGAGRGGLAGMRLGRAALAPRIEANAAPRWWTAETGGLDLGGADLAQADLEETDLSGANLRRARLPGVLARSAGFEGACLEEADFSGADLSGARFRGVAGGQAVFGEAMLEDADFSDAVMRFATFGKALLDGARFPGADLWGTDFTGADADDSVFRAARLDEANLSDCNLTGADFEGASLKKARLVGSRLRGANLAGCRLDGADLSEADFSRTSLVRLDLTTCKLHHARFAGAWLEGVRLSHEQLGGAVGEEAAGEYEAAQASYLTLERNLQSIGSHAGASWAYKRGRRMGRRHAGQQARKALARRDLRGSLAHGYRWVADRFVEWLCDYGESLSRIARAFAIGIVLFAGAYGATGGLSREGTGVPTYNPLDLVSYSALNMLTANPPEIGVKPEGRITNLLVGVQGAVGIVLMGLFGFVLGNRLRR</sequence>
<evidence type="ECO:0000256" key="1">
    <source>
        <dbReference type="SAM" id="Phobius"/>
    </source>
</evidence>
<reference evidence="3" key="1">
    <citation type="submission" date="2016-10" db="EMBL/GenBank/DDBJ databases">
        <authorList>
            <person name="Varghese N."/>
            <person name="Submissions S."/>
        </authorList>
    </citation>
    <scope>NUCLEOTIDE SEQUENCE [LARGE SCALE GENOMIC DNA]</scope>
    <source>
        <strain evidence="3">CGMCC 1.6474</strain>
    </source>
</reference>
<name>A0A1I3YGB5_9HYPH</name>
<proteinExistence type="predicted"/>
<organism evidence="2 3">
    <name type="scientific">Methylorubrum salsuginis</name>
    <dbReference type="NCBI Taxonomy" id="414703"/>
    <lineage>
        <taxon>Bacteria</taxon>
        <taxon>Pseudomonadati</taxon>
        <taxon>Pseudomonadota</taxon>
        <taxon>Alphaproteobacteria</taxon>
        <taxon>Hyphomicrobiales</taxon>
        <taxon>Methylobacteriaceae</taxon>
        <taxon>Methylorubrum</taxon>
    </lineage>
</organism>
<keyword evidence="1" id="KW-0812">Transmembrane</keyword>
<feature type="transmembrane region" description="Helical" evidence="1">
    <location>
        <begin position="432"/>
        <end position="452"/>
    </location>
</feature>
<dbReference type="PANTHER" id="PTHR14136:SF17">
    <property type="entry name" value="BTB_POZ DOMAIN-CONTAINING PROTEIN KCTD9"/>
    <property type="match status" value="1"/>
</dbReference>
<protein>
    <submittedName>
        <fullName evidence="2">Uncharacterized protein YjbI, contains pentapeptide repeats</fullName>
    </submittedName>
</protein>
<dbReference type="InterPro" id="IPR001646">
    <property type="entry name" value="5peptide_repeat"/>
</dbReference>
<dbReference type="Gene3D" id="2.160.20.80">
    <property type="entry name" value="E3 ubiquitin-protein ligase SopA"/>
    <property type="match status" value="2"/>
</dbReference>
<dbReference type="SUPFAM" id="SSF141571">
    <property type="entry name" value="Pentapeptide repeat-like"/>
    <property type="match status" value="2"/>
</dbReference>
<keyword evidence="1" id="KW-0472">Membrane</keyword>
<dbReference type="EMBL" id="FOSV01000001">
    <property type="protein sequence ID" value="SFK30236.1"/>
    <property type="molecule type" value="Genomic_DNA"/>
</dbReference>
<keyword evidence="1" id="KW-1133">Transmembrane helix</keyword>
<accession>A0A1I3YGB5</accession>
<keyword evidence="3" id="KW-1185">Reference proteome</keyword>
<dbReference type="Pfam" id="PF00805">
    <property type="entry name" value="Pentapeptide"/>
    <property type="match status" value="4"/>
</dbReference>
<dbReference type="PANTHER" id="PTHR14136">
    <property type="entry name" value="BTB_POZ DOMAIN-CONTAINING PROTEIN KCTD9"/>
    <property type="match status" value="1"/>
</dbReference>
<gene>
    <name evidence="2" type="ORF">SAMN04488125_101167</name>
</gene>
<dbReference type="RefSeq" id="WP_425287030.1">
    <property type="nucleotide sequence ID" value="NZ_FOSV01000001.1"/>
</dbReference>
<dbReference type="AlphaFoldDB" id="A0A1I3YGB5"/>
<dbReference type="Proteomes" id="UP000198804">
    <property type="component" value="Unassembled WGS sequence"/>
</dbReference>
<dbReference type="InterPro" id="IPR051082">
    <property type="entry name" value="Pentapeptide-BTB/POZ_domain"/>
</dbReference>